<protein>
    <submittedName>
        <fullName evidence="5">Ubiquinone/menaquinone biosynthesis C-methylase UbiE</fullName>
    </submittedName>
</protein>
<dbReference type="Gene3D" id="3.40.50.150">
    <property type="entry name" value="Vaccinia Virus protein VP39"/>
    <property type="match status" value="1"/>
</dbReference>
<accession>A0ABU1MB15</accession>
<sequence>MSDFADKLVDRIARKPHGLLGRLLYRFPLAHKPGFDLVLAKAAPDVDDTIVEVGCGGGVFMRRALMTGCRAVAVDHSQAMVDATAKLNHAAVRAGRLNVVQADALQLPLQTASADKIYCLNAFFFFPDPEGALREMARVLKPDGILALVTAPPEMRDDIGGYFGRMAQSMQFYSRTMLSDMALAAGLETSEIMDAPKAGLLMLSRKS</sequence>
<comment type="similarity">
    <text evidence="1">Belongs to the methyltransferase superfamily.</text>
</comment>
<keyword evidence="3" id="KW-0808">Transferase</keyword>
<organism evidence="5 6">
    <name type="scientific">Brucella pseudogrignonensis</name>
    <dbReference type="NCBI Taxonomy" id="419475"/>
    <lineage>
        <taxon>Bacteria</taxon>
        <taxon>Pseudomonadati</taxon>
        <taxon>Pseudomonadota</taxon>
        <taxon>Alphaproteobacteria</taxon>
        <taxon>Hyphomicrobiales</taxon>
        <taxon>Brucellaceae</taxon>
        <taxon>Brucella/Ochrobactrum group</taxon>
        <taxon>Brucella</taxon>
    </lineage>
</organism>
<evidence type="ECO:0000313" key="6">
    <source>
        <dbReference type="Proteomes" id="UP001184614"/>
    </source>
</evidence>
<gene>
    <name evidence="5" type="ORF">J2782_002975</name>
</gene>
<reference evidence="5 6" key="1">
    <citation type="submission" date="2023-07" db="EMBL/GenBank/DDBJ databases">
        <title>Sorghum-associated microbial communities from plants grown in Nebraska, USA.</title>
        <authorList>
            <person name="Schachtman D."/>
        </authorList>
    </citation>
    <scope>NUCLEOTIDE SEQUENCE [LARGE SCALE GENOMIC DNA]</scope>
    <source>
        <strain evidence="5 6">DS1730</strain>
    </source>
</reference>
<dbReference type="InterPro" id="IPR029063">
    <property type="entry name" value="SAM-dependent_MTases_sf"/>
</dbReference>
<dbReference type="InterPro" id="IPR051052">
    <property type="entry name" value="Diverse_substrate_MTase"/>
</dbReference>
<keyword evidence="6" id="KW-1185">Reference proteome</keyword>
<dbReference type="CDD" id="cd02440">
    <property type="entry name" value="AdoMet_MTases"/>
    <property type="match status" value="1"/>
</dbReference>
<evidence type="ECO:0000313" key="5">
    <source>
        <dbReference type="EMBL" id="MDR6433229.1"/>
    </source>
</evidence>
<evidence type="ECO:0000256" key="1">
    <source>
        <dbReference type="ARBA" id="ARBA00008361"/>
    </source>
</evidence>
<keyword evidence="2" id="KW-0489">Methyltransferase</keyword>
<dbReference type="PANTHER" id="PTHR44942">
    <property type="entry name" value="METHYLTRANSF_11 DOMAIN-CONTAINING PROTEIN"/>
    <property type="match status" value="1"/>
</dbReference>
<feature type="domain" description="Methyltransferase type 11" evidence="4">
    <location>
        <begin position="51"/>
        <end position="147"/>
    </location>
</feature>
<evidence type="ECO:0000256" key="3">
    <source>
        <dbReference type="ARBA" id="ARBA00022679"/>
    </source>
</evidence>
<dbReference type="PANTHER" id="PTHR44942:SF4">
    <property type="entry name" value="METHYLTRANSFERASE TYPE 11 DOMAIN-CONTAINING PROTEIN"/>
    <property type="match status" value="1"/>
</dbReference>
<dbReference type="SUPFAM" id="SSF53335">
    <property type="entry name" value="S-adenosyl-L-methionine-dependent methyltransferases"/>
    <property type="match status" value="1"/>
</dbReference>
<dbReference type="Pfam" id="PF08241">
    <property type="entry name" value="Methyltransf_11"/>
    <property type="match status" value="1"/>
</dbReference>
<evidence type="ECO:0000256" key="2">
    <source>
        <dbReference type="ARBA" id="ARBA00022603"/>
    </source>
</evidence>
<dbReference type="InterPro" id="IPR013216">
    <property type="entry name" value="Methyltransf_11"/>
</dbReference>
<dbReference type="RefSeq" id="WP_310013827.1">
    <property type="nucleotide sequence ID" value="NZ_JAVDQT010000004.1"/>
</dbReference>
<proteinExistence type="inferred from homology"/>
<dbReference type="EMBL" id="JAVDQT010000004">
    <property type="protein sequence ID" value="MDR6433229.1"/>
    <property type="molecule type" value="Genomic_DNA"/>
</dbReference>
<name>A0ABU1MB15_9HYPH</name>
<comment type="caution">
    <text evidence="5">The sequence shown here is derived from an EMBL/GenBank/DDBJ whole genome shotgun (WGS) entry which is preliminary data.</text>
</comment>
<keyword evidence="5" id="KW-0830">Ubiquinone</keyword>
<dbReference type="Proteomes" id="UP001184614">
    <property type="component" value="Unassembled WGS sequence"/>
</dbReference>
<evidence type="ECO:0000259" key="4">
    <source>
        <dbReference type="Pfam" id="PF08241"/>
    </source>
</evidence>